<name>A0ABN6DAI2_9BURK</name>
<feature type="active site" description="Nucleophile" evidence="4">
    <location>
        <position position="78"/>
    </location>
</feature>
<feature type="short sequence motif" description="GXSXG" evidence="4">
    <location>
        <begin position="76"/>
        <end position="80"/>
    </location>
</feature>
<evidence type="ECO:0000313" key="7">
    <source>
        <dbReference type="Proteomes" id="UP000824366"/>
    </source>
</evidence>
<evidence type="ECO:0000256" key="3">
    <source>
        <dbReference type="ARBA" id="ARBA00023098"/>
    </source>
</evidence>
<organism evidence="6 7">
    <name type="scientific">Rhodoferax lithotrophicus</name>
    <dbReference type="NCBI Taxonomy" id="2798804"/>
    <lineage>
        <taxon>Bacteria</taxon>
        <taxon>Pseudomonadati</taxon>
        <taxon>Pseudomonadota</taxon>
        <taxon>Betaproteobacteria</taxon>
        <taxon>Burkholderiales</taxon>
        <taxon>Comamonadaceae</taxon>
        <taxon>Rhodoferax</taxon>
    </lineage>
</organism>
<sequence length="298" mass="31459">MNRQCCIFLATFLLVGCSSVPTENRPHDPVDKVAVVTPKAPKVALVLGGGAARGFAHIGVIQALEESGIPIDMVVGTSAGSVVAALHASGKSGTELQRIALSMEEASFSDWRLPLFTPGVIKGEALARFIRAQVDAKQIQDLPIRLGIVATDLQSGQGILFQRGDVAMAVRASSAIPAVFQPVSISGHEYVDGGLVAPVPVSYARQMGAEVIIAVDISAAPQANASQDSFQILMKTFAIMGSSINRFELRDADVVVKPSLQGLSSTSFSSRKEAITAGYQSMLSMLGKLRNAIQTKRR</sequence>
<proteinExistence type="predicted"/>
<keyword evidence="1 4" id="KW-0378">Hydrolase</keyword>
<dbReference type="Pfam" id="PF01734">
    <property type="entry name" value="Patatin"/>
    <property type="match status" value="1"/>
</dbReference>
<accession>A0ABN6DAI2</accession>
<dbReference type="PROSITE" id="PS51257">
    <property type="entry name" value="PROKAR_LIPOPROTEIN"/>
    <property type="match status" value="1"/>
</dbReference>
<reference evidence="6 7" key="1">
    <citation type="journal article" date="2021" name="Microbiol. Spectr.">
        <title>A Single Bacterium Capable of Oxidation and Reduction of Iron at Circumneutral pH.</title>
        <authorList>
            <person name="Kato S."/>
            <person name="Ohkuma M."/>
        </authorList>
    </citation>
    <scope>NUCLEOTIDE SEQUENCE [LARGE SCALE GENOMIC DNA]</scope>
    <source>
        <strain evidence="6 7">MIZ03</strain>
    </source>
</reference>
<feature type="active site" description="Proton acceptor" evidence="4">
    <location>
        <position position="192"/>
    </location>
</feature>
<dbReference type="CDD" id="cd07205">
    <property type="entry name" value="Pat_PNPLA6_PNPLA7_NTE1_like"/>
    <property type="match status" value="1"/>
</dbReference>
<keyword evidence="7" id="KW-1185">Reference proteome</keyword>
<evidence type="ECO:0000256" key="4">
    <source>
        <dbReference type="PROSITE-ProRule" id="PRU01161"/>
    </source>
</evidence>
<dbReference type="InterPro" id="IPR016035">
    <property type="entry name" value="Acyl_Trfase/lysoPLipase"/>
</dbReference>
<keyword evidence="2 4" id="KW-0442">Lipid degradation</keyword>
<keyword evidence="3 4" id="KW-0443">Lipid metabolism</keyword>
<dbReference type="PROSITE" id="PS51635">
    <property type="entry name" value="PNPLA"/>
    <property type="match status" value="1"/>
</dbReference>
<dbReference type="InterPro" id="IPR050301">
    <property type="entry name" value="NTE"/>
</dbReference>
<evidence type="ECO:0000256" key="1">
    <source>
        <dbReference type="ARBA" id="ARBA00022801"/>
    </source>
</evidence>
<evidence type="ECO:0000256" key="2">
    <source>
        <dbReference type="ARBA" id="ARBA00022963"/>
    </source>
</evidence>
<evidence type="ECO:0000259" key="5">
    <source>
        <dbReference type="PROSITE" id="PS51635"/>
    </source>
</evidence>
<dbReference type="SUPFAM" id="SSF52151">
    <property type="entry name" value="FabD/lysophospholipase-like"/>
    <property type="match status" value="1"/>
</dbReference>
<dbReference type="PANTHER" id="PTHR14226">
    <property type="entry name" value="NEUROPATHY TARGET ESTERASE/SWISS CHEESE D.MELANOGASTER"/>
    <property type="match status" value="1"/>
</dbReference>
<dbReference type="InterPro" id="IPR002641">
    <property type="entry name" value="PNPLA_dom"/>
</dbReference>
<dbReference type="Gene3D" id="3.40.1090.10">
    <property type="entry name" value="Cytosolic phospholipase A2 catalytic domain"/>
    <property type="match status" value="1"/>
</dbReference>
<dbReference type="Proteomes" id="UP000824366">
    <property type="component" value="Chromosome"/>
</dbReference>
<dbReference type="PANTHER" id="PTHR14226:SF76">
    <property type="entry name" value="NTE FAMILY PROTEIN RSSA"/>
    <property type="match status" value="1"/>
</dbReference>
<protein>
    <recommendedName>
        <fullName evidence="5">PNPLA domain-containing protein</fullName>
    </recommendedName>
</protein>
<evidence type="ECO:0000313" key="6">
    <source>
        <dbReference type="EMBL" id="BCO27876.1"/>
    </source>
</evidence>
<comment type="caution">
    <text evidence="4">Lacks conserved residue(s) required for the propagation of feature annotation.</text>
</comment>
<feature type="domain" description="PNPLA" evidence="5">
    <location>
        <begin position="45"/>
        <end position="205"/>
    </location>
</feature>
<gene>
    <name evidence="6" type="ORF">MIZ03_2767</name>
</gene>
<feature type="short sequence motif" description="DGA/G" evidence="4">
    <location>
        <begin position="192"/>
        <end position="194"/>
    </location>
</feature>
<dbReference type="EMBL" id="AP024238">
    <property type="protein sequence ID" value="BCO27876.1"/>
    <property type="molecule type" value="Genomic_DNA"/>
</dbReference>